<evidence type="ECO:0000256" key="2">
    <source>
        <dbReference type="ARBA" id="ARBA00004236"/>
    </source>
</evidence>
<dbReference type="Pfam" id="PF00905">
    <property type="entry name" value="Transpeptidase"/>
    <property type="match status" value="1"/>
</dbReference>
<dbReference type="GO" id="GO:0005886">
    <property type="term" value="C:plasma membrane"/>
    <property type="evidence" value="ECO:0007669"/>
    <property type="project" value="UniProtKB-SubCell"/>
</dbReference>
<evidence type="ECO:0000256" key="4">
    <source>
        <dbReference type="ARBA" id="ARBA00022519"/>
    </source>
</evidence>
<keyword evidence="4" id="KW-0997">Cell inner membrane</keyword>
<evidence type="ECO:0000256" key="3">
    <source>
        <dbReference type="ARBA" id="ARBA00022475"/>
    </source>
</evidence>
<dbReference type="InterPro" id="IPR012338">
    <property type="entry name" value="Beta-lactam/transpept-like"/>
</dbReference>
<dbReference type="InterPro" id="IPR036138">
    <property type="entry name" value="PBP_dimer_sf"/>
</dbReference>
<keyword evidence="6" id="KW-0645">Protease</keyword>
<dbReference type="Gene3D" id="3.30.1390.30">
    <property type="entry name" value="Penicillin-binding protein 2a, domain 3"/>
    <property type="match status" value="1"/>
</dbReference>
<keyword evidence="18" id="KW-0808">Transferase</keyword>
<evidence type="ECO:0000256" key="5">
    <source>
        <dbReference type="ARBA" id="ARBA00022645"/>
    </source>
</evidence>
<dbReference type="SUPFAM" id="SSF56519">
    <property type="entry name" value="Penicillin binding protein dimerisation domain"/>
    <property type="match status" value="1"/>
</dbReference>
<evidence type="ECO:0000256" key="14">
    <source>
        <dbReference type="SAM" id="MobiDB-lite"/>
    </source>
</evidence>
<name>A0A1H8H378_9RHOB</name>
<organism evidence="18 19">
    <name type="scientific">Palleronia pelagia</name>
    <dbReference type="NCBI Taxonomy" id="387096"/>
    <lineage>
        <taxon>Bacteria</taxon>
        <taxon>Pseudomonadati</taxon>
        <taxon>Pseudomonadota</taxon>
        <taxon>Alphaproteobacteria</taxon>
        <taxon>Rhodobacterales</taxon>
        <taxon>Roseobacteraceae</taxon>
        <taxon>Palleronia</taxon>
    </lineage>
</organism>
<keyword evidence="11 15" id="KW-1133">Transmembrane helix</keyword>
<keyword evidence="10" id="KW-0573">Peptidoglycan synthesis</keyword>
<dbReference type="RefSeq" id="WP_091845489.1">
    <property type="nucleotide sequence ID" value="NZ_FOCM01000004.1"/>
</dbReference>
<keyword evidence="8" id="KW-0378">Hydrolase</keyword>
<keyword evidence="7 15" id="KW-0812">Transmembrane</keyword>
<dbReference type="SUPFAM" id="SSF56601">
    <property type="entry name" value="beta-lactamase/transpeptidase-like"/>
    <property type="match status" value="1"/>
</dbReference>
<dbReference type="GO" id="GO:0009002">
    <property type="term" value="F:serine-type D-Ala-D-Ala carboxypeptidase activity"/>
    <property type="evidence" value="ECO:0007669"/>
    <property type="project" value="InterPro"/>
</dbReference>
<dbReference type="PANTHER" id="PTHR30627:SF2">
    <property type="entry name" value="PEPTIDOGLYCAN D,D-TRANSPEPTIDASE MRDA"/>
    <property type="match status" value="1"/>
</dbReference>
<evidence type="ECO:0000259" key="16">
    <source>
        <dbReference type="Pfam" id="PF00905"/>
    </source>
</evidence>
<dbReference type="GO" id="GO:0006508">
    <property type="term" value="P:proteolysis"/>
    <property type="evidence" value="ECO:0007669"/>
    <property type="project" value="UniProtKB-KW"/>
</dbReference>
<dbReference type="GO" id="GO:0071972">
    <property type="term" value="F:peptidoglycan L,D-transpeptidase activity"/>
    <property type="evidence" value="ECO:0007669"/>
    <property type="project" value="TreeGrafter"/>
</dbReference>
<dbReference type="Gene3D" id="3.40.710.10">
    <property type="entry name" value="DD-peptidase/beta-lactamase superfamily"/>
    <property type="match status" value="1"/>
</dbReference>
<sequence length="640" mass="70768">MKRSPRDTESSMKKVTRRGAVLGGLQLGVAGLLGWRMRQMQVEQADAFRLLAEENRINMRLIAPARGLIFDRNGIPLAENAQNYRVVIVREDAGDVDAVIAKLQQLIYLDPVEIERARKEIMRRSPFVPVTLTDQRSWQDIATVAVNAPALPGITPDVGLTRNYPLQEDYAHVVGYVGPVSDYDLSRIDDDDPLLQIPKFQIGKTGVEQKYERDLRGKAGARRIEVNAAGRVMRELGRDEGISGADIQLTVESRLQNFVEARLALGLSASAVVMDTRNGDLLAVGNAPSFDPNKFVRGISVSDYGDLTNNKYRPLSNKAVQGAYPPGSTFKMMVTMAALDAGMLSAGETFYCRGYHELGNRRFHCWKRGGHGWVDLEKSLQQSCDVYYYELAQRVGIDKIAETARRFGLGERFDLPMSAVSPGVMPDKQWLRERYDQSWRVGDSLNASIGQGYVLSTPLQLAVMTARLASGTKIEPRLVKSIDGVEQEVRGAEPLGFATEHLRLVRNGMNSVTNSRRGTAYGSRIEPDNMRMAGKTGTSQVRSVVVRNQDVPWEERDHALFVGYAPVDNPGLAVSVVVEHGGGGSSAAAPIARDIMLFALYGEMPPLEGYPSSQRGRMETLLSELPLRDDFRPSDRRGRA</sequence>
<dbReference type="AlphaFoldDB" id="A0A1H8H378"/>
<dbReference type="Proteomes" id="UP000199372">
    <property type="component" value="Unassembled WGS sequence"/>
</dbReference>
<dbReference type="InterPro" id="IPR005311">
    <property type="entry name" value="PBP_dimer"/>
</dbReference>
<evidence type="ECO:0000256" key="13">
    <source>
        <dbReference type="ARBA" id="ARBA00023316"/>
    </source>
</evidence>
<keyword evidence="5" id="KW-0121">Carboxypeptidase</keyword>
<gene>
    <name evidence="18" type="ORF">SAMN04488011_104280</name>
</gene>
<comment type="subcellular location">
    <subcellularLocation>
        <location evidence="2">Cell membrane</location>
    </subcellularLocation>
    <subcellularLocation>
        <location evidence="1">Membrane</location>
        <topology evidence="1">Single-pass membrane protein</topology>
    </subcellularLocation>
</comment>
<evidence type="ECO:0000256" key="10">
    <source>
        <dbReference type="ARBA" id="ARBA00022984"/>
    </source>
</evidence>
<evidence type="ECO:0000256" key="6">
    <source>
        <dbReference type="ARBA" id="ARBA00022670"/>
    </source>
</evidence>
<protein>
    <submittedName>
        <fullName evidence="18">Peptidoglycan glycosyltransferase</fullName>
    </submittedName>
</protein>
<dbReference type="InterPro" id="IPR050515">
    <property type="entry name" value="Beta-lactam/transpept"/>
</dbReference>
<keyword evidence="9" id="KW-0133">Cell shape</keyword>
<keyword evidence="19" id="KW-1185">Reference proteome</keyword>
<dbReference type="GO" id="GO:0071555">
    <property type="term" value="P:cell wall organization"/>
    <property type="evidence" value="ECO:0007669"/>
    <property type="project" value="UniProtKB-KW"/>
</dbReference>
<feature type="domain" description="Penicillin-binding protein transpeptidase" evidence="16">
    <location>
        <begin position="270"/>
        <end position="596"/>
    </location>
</feature>
<dbReference type="Pfam" id="PF03717">
    <property type="entry name" value="PBP_dimer"/>
    <property type="match status" value="1"/>
</dbReference>
<keyword evidence="12 15" id="KW-0472">Membrane</keyword>
<dbReference type="GO" id="GO:0009252">
    <property type="term" value="P:peptidoglycan biosynthetic process"/>
    <property type="evidence" value="ECO:0007669"/>
    <property type="project" value="UniProtKB-KW"/>
</dbReference>
<evidence type="ECO:0000256" key="9">
    <source>
        <dbReference type="ARBA" id="ARBA00022960"/>
    </source>
</evidence>
<accession>A0A1H8H378</accession>
<dbReference type="PANTHER" id="PTHR30627">
    <property type="entry name" value="PEPTIDOGLYCAN D,D-TRANSPEPTIDASE"/>
    <property type="match status" value="1"/>
</dbReference>
<evidence type="ECO:0000256" key="15">
    <source>
        <dbReference type="SAM" id="Phobius"/>
    </source>
</evidence>
<feature type="compositionally biased region" description="Basic and acidic residues" evidence="14">
    <location>
        <begin position="626"/>
        <end position="640"/>
    </location>
</feature>
<evidence type="ECO:0000256" key="8">
    <source>
        <dbReference type="ARBA" id="ARBA00022801"/>
    </source>
</evidence>
<evidence type="ECO:0000256" key="7">
    <source>
        <dbReference type="ARBA" id="ARBA00022692"/>
    </source>
</evidence>
<dbReference type="InterPro" id="IPR001460">
    <property type="entry name" value="PCN-bd_Tpept"/>
</dbReference>
<dbReference type="InterPro" id="IPR017790">
    <property type="entry name" value="Penicillin-binding_protein_2"/>
</dbReference>
<dbReference type="GO" id="GO:0008360">
    <property type="term" value="P:regulation of cell shape"/>
    <property type="evidence" value="ECO:0007669"/>
    <property type="project" value="UniProtKB-KW"/>
</dbReference>
<dbReference type="OrthoDB" id="9766847at2"/>
<keyword evidence="13" id="KW-0961">Cell wall biogenesis/degradation</keyword>
<dbReference type="NCBIfam" id="TIGR03423">
    <property type="entry name" value="pbp2_mrdA"/>
    <property type="match status" value="1"/>
</dbReference>
<dbReference type="Gene3D" id="3.90.1310.10">
    <property type="entry name" value="Penicillin-binding protein 2a (Domain 2)"/>
    <property type="match status" value="1"/>
</dbReference>
<feature type="transmembrane region" description="Helical" evidence="15">
    <location>
        <begin position="20"/>
        <end position="37"/>
    </location>
</feature>
<evidence type="ECO:0000313" key="19">
    <source>
        <dbReference type="Proteomes" id="UP000199372"/>
    </source>
</evidence>
<proteinExistence type="predicted"/>
<dbReference type="GO" id="GO:0008658">
    <property type="term" value="F:penicillin binding"/>
    <property type="evidence" value="ECO:0007669"/>
    <property type="project" value="InterPro"/>
</dbReference>
<dbReference type="GO" id="GO:0016740">
    <property type="term" value="F:transferase activity"/>
    <property type="evidence" value="ECO:0007669"/>
    <property type="project" value="UniProtKB-KW"/>
</dbReference>
<dbReference type="EMBL" id="FOCM01000004">
    <property type="protein sequence ID" value="SEN49928.1"/>
    <property type="molecule type" value="Genomic_DNA"/>
</dbReference>
<feature type="domain" description="Penicillin-binding protein dimerisation" evidence="17">
    <location>
        <begin position="62"/>
        <end position="235"/>
    </location>
</feature>
<evidence type="ECO:0000256" key="12">
    <source>
        <dbReference type="ARBA" id="ARBA00023136"/>
    </source>
</evidence>
<evidence type="ECO:0000259" key="17">
    <source>
        <dbReference type="Pfam" id="PF03717"/>
    </source>
</evidence>
<evidence type="ECO:0000256" key="1">
    <source>
        <dbReference type="ARBA" id="ARBA00004167"/>
    </source>
</evidence>
<feature type="region of interest" description="Disordered" evidence="14">
    <location>
        <begin position="609"/>
        <end position="640"/>
    </location>
</feature>
<keyword evidence="3" id="KW-1003">Cell membrane</keyword>
<evidence type="ECO:0000256" key="11">
    <source>
        <dbReference type="ARBA" id="ARBA00022989"/>
    </source>
</evidence>
<reference evidence="19" key="1">
    <citation type="submission" date="2016-10" db="EMBL/GenBank/DDBJ databases">
        <authorList>
            <person name="Varghese N."/>
            <person name="Submissions S."/>
        </authorList>
    </citation>
    <scope>NUCLEOTIDE SEQUENCE [LARGE SCALE GENOMIC DNA]</scope>
    <source>
        <strain evidence="19">DSM 26893</strain>
    </source>
</reference>
<evidence type="ECO:0000313" key="18">
    <source>
        <dbReference type="EMBL" id="SEN49928.1"/>
    </source>
</evidence>